<keyword evidence="6 10" id="KW-0283">Flagellar rotation</keyword>
<sequence length="237" mass="26489">MDIDERLMLAKQLVAHLEAGNEAEAIHVSSQLTEGIESKLFLEVGRLTRELHEAINEFLLDPRINEMAQVDIPDASERLTYVISMTEKSANTTLGAVEASLPLAAELGSRASEISEQWERFRKRELSVDDFRELSRELAEFLNLTSERSKQLHAHMTDVLMAQDFQDLTGQIIRQVITLVHDVEDKLVQLVRISGSKLPEKQKDADKLEGPSVPGIDQGDLVNGQDDVDDLLSSLGF</sequence>
<dbReference type="SUPFAM" id="SSF75708">
    <property type="entry name" value="Chemotaxis phosphatase CheZ"/>
    <property type="match status" value="1"/>
</dbReference>
<dbReference type="KEGG" id="seds:AAY24_07265"/>
<dbReference type="InterPro" id="IPR007439">
    <property type="entry name" value="Chemotax_Pase_CheZ"/>
</dbReference>
<evidence type="ECO:0000256" key="4">
    <source>
        <dbReference type="ARBA" id="ARBA00022490"/>
    </source>
</evidence>
<evidence type="ECO:0000256" key="7">
    <source>
        <dbReference type="ARBA" id="ARBA00022801"/>
    </source>
</evidence>
<dbReference type="GO" id="GO:0009288">
    <property type="term" value="C:bacterial-type flagellum"/>
    <property type="evidence" value="ECO:0007669"/>
    <property type="project" value="InterPro"/>
</dbReference>
<evidence type="ECO:0000256" key="5">
    <source>
        <dbReference type="ARBA" id="ARBA00022500"/>
    </source>
</evidence>
<dbReference type="Pfam" id="PF04344">
    <property type="entry name" value="CheZ"/>
    <property type="match status" value="1"/>
</dbReference>
<protein>
    <recommendedName>
        <fullName evidence="3 10">Protein phosphatase CheZ</fullName>
        <ecNumber evidence="10">3.1.3.-</ecNumber>
    </recommendedName>
    <alternativeName>
        <fullName evidence="9 10">Chemotaxis protein CheZ</fullName>
    </alternativeName>
</protein>
<dbReference type="GO" id="GO:0004721">
    <property type="term" value="F:phosphoprotein phosphatase activity"/>
    <property type="evidence" value="ECO:0007669"/>
    <property type="project" value="UniProtKB-KW"/>
</dbReference>
<dbReference type="GO" id="GO:0006935">
    <property type="term" value="P:chemotaxis"/>
    <property type="evidence" value="ECO:0007669"/>
    <property type="project" value="UniProtKB-KW"/>
</dbReference>
<name>A0A0F7JZ91_9GAMM</name>
<evidence type="ECO:0000256" key="8">
    <source>
        <dbReference type="ARBA" id="ARBA00022912"/>
    </source>
</evidence>
<evidence type="ECO:0000256" key="2">
    <source>
        <dbReference type="ARBA" id="ARBA00005908"/>
    </source>
</evidence>
<dbReference type="GO" id="GO:0005737">
    <property type="term" value="C:cytoplasm"/>
    <property type="evidence" value="ECO:0007669"/>
    <property type="project" value="UniProtKB-SubCell"/>
</dbReference>
<gene>
    <name evidence="13" type="ORF">AAY24_07265</name>
</gene>
<dbReference type="Gene3D" id="1.10.287.500">
    <property type="entry name" value="Helix hairpin bin"/>
    <property type="match status" value="1"/>
</dbReference>
<keyword evidence="14" id="KW-1185">Reference proteome</keyword>
<comment type="subcellular location">
    <subcellularLocation>
        <location evidence="1 10">Cytoplasm</location>
    </subcellularLocation>
</comment>
<dbReference type="GO" id="GO:0097588">
    <property type="term" value="P:archaeal or bacterial-type flagellum-dependent cell motility"/>
    <property type="evidence" value="ECO:0007669"/>
    <property type="project" value="UniProtKB-KW"/>
</dbReference>
<evidence type="ECO:0000313" key="13">
    <source>
        <dbReference type="EMBL" id="AKH20185.1"/>
    </source>
</evidence>
<dbReference type="InterPro" id="IPR050992">
    <property type="entry name" value="CheZ_family_phosphatases"/>
</dbReference>
<feature type="site" description="Enhances dephosphorylation of CheY-P" evidence="11">
    <location>
        <position position="171"/>
    </location>
</feature>
<comment type="function">
    <text evidence="10">Plays an important role in bacterial chemotaxis signal transduction pathway by accelerating the dephosphorylation of phosphorylated CheY (CheY-P).</text>
</comment>
<dbReference type="AlphaFoldDB" id="A0A0F7JZ91"/>
<dbReference type="PANTHER" id="PTHR43693">
    <property type="entry name" value="PROTEIN PHOSPHATASE CHEZ"/>
    <property type="match status" value="1"/>
</dbReference>
<comment type="subunit">
    <text evidence="10">Homodimer.</text>
</comment>
<evidence type="ECO:0000256" key="11">
    <source>
        <dbReference type="PIRSR" id="PIRSR002884-1"/>
    </source>
</evidence>
<proteinExistence type="inferred from homology"/>
<dbReference type="PIRSF" id="PIRSF002884">
    <property type="entry name" value="CheZ"/>
    <property type="match status" value="1"/>
</dbReference>
<dbReference type="EMBL" id="CP011412">
    <property type="protein sequence ID" value="AKH20185.1"/>
    <property type="molecule type" value="Genomic_DNA"/>
</dbReference>
<keyword evidence="8 10" id="KW-0904">Protein phosphatase</keyword>
<evidence type="ECO:0000256" key="9">
    <source>
        <dbReference type="ARBA" id="ARBA00029599"/>
    </source>
</evidence>
<organism evidence="13 14">
    <name type="scientific">Sedimenticola thiotaurini</name>
    <dbReference type="NCBI Taxonomy" id="1543721"/>
    <lineage>
        <taxon>Bacteria</taxon>
        <taxon>Pseudomonadati</taxon>
        <taxon>Pseudomonadota</taxon>
        <taxon>Gammaproteobacteria</taxon>
        <taxon>Chromatiales</taxon>
        <taxon>Sedimenticolaceae</taxon>
        <taxon>Sedimenticola</taxon>
    </lineage>
</organism>
<dbReference type="Proteomes" id="UP000034410">
    <property type="component" value="Chromosome"/>
</dbReference>
<dbReference type="RefSeq" id="WP_046859121.1">
    <property type="nucleotide sequence ID" value="NZ_CP011412.1"/>
</dbReference>
<evidence type="ECO:0000256" key="12">
    <source>
        <dbReference type="SAM" id="MobiDB-lite"/>
    </source>
</evidence>
<dbReference type="PATRIC" id="fig|1543721.4.peg.1510"/>
<evidence type="ECO:0000256" key="3">
    <source>
        <dbReference type="ARBA" id="ARBA00018484"/>
    </source>
</evidence>
<reference evidence="13 14" key="1">
    <citation type="journal article" date="2015" name="Genome Announc.">
        <title>Complete Genome Sequence of Sedimenticola thiotaurini Strain SIP-G1, a Polyphosphate- and Polyhydroxyalkanoate-Accumulating Sulfur-Oxidizing Gammaproteobacterium Isolated from Salt Marsh Sediments.</title>
        <authorList>
            <person name="Flood B.E."/>
            <person name="Jones D.S."/>
            <person name="Bailey J.V."/>
        </authorList>
    </citation>
    <scope>NUCLEOTIDE SEQUENCE [LARGE SCALE GENOMIC DNA]</scope>
    <source>
        <strain evidence="13 14">SIP-G1</strain>
    </source>
</reference>
<feature type="compositionally biased region" description="Basic and acidic residues" evidence="12">
    <location>
        <begin position="200"/>
        <end position="209"/>
    </location>
</feature>
<feature type="region of interest" description="Disordered" evidence="12">
    <location>
        <begin position="200"/>
        <end position="227"/>
    </location>
</feature>
<dbReference type="PANTHER" id="PTHR43693:SF1">
    <property type="entry name" value="PROTEIN PHOSPHATASE CHEZ"/>
    <property type="match status" value="1"/>
</dbReference>
<dbReference type="GO" id="GO:0050920">
    <property type="term" value="P:regulation of chemotaxis"/>
    <property type="evidence" value="ECO:0007669"/>
    <property type="project" value="InterPro"/>
</dbReference>
<keyword evidence="7 10" id="KW-0378">Hydrolase</keyword>
<evidence type="ECO:0000313" key="14">
    <source>
        <dbReference type="Proteomes" id="UP000034410"/>
    </source>
</evidence>
<accession>A0A0F7JZ91</accession>
<keyword evidence="4 10" id="KW-0963">Cytoplasm</keyword>
<comment type="similarity">
    <text evidence="2 10">Belongs to the CheZ family.</text>
</comment>
<evidence type="ECO:0000256" key="10">
    <source>
        <dbReference type="PIRNR" id="PIRNR002884"/>
    </source>
</evidence>
<evidence type="ECO:0000256" key="6">
    <source>
        <dbReference type="ARBA" id="ARBA00022779"/>
    </source>
</evidence>
<evidence type="ECO:0000256" key="1">
    <source>
        <dbReference type="ARBA" id="ARBA00004496"/>
    </source>
</evidence>
<keyword evidence="5 10" id="KW-0145">Chemotaxis</keyword>
<dbReference type="EC" id="3.1.3.-" evidence="10"/>